<dbReference type="AlphaFoldDB" id="A0A3N4Z1E5"/>
<feature type="domain" description="Cell envelope-related transcriptional attenuator" evidence="4">
    <location>
        <begin position="121"/>
        <end position="271"/>
    </location>
</feature>
<keyword evidence="3" id="KW-0812">Transmembrane</keyword>
<dbReference type="Pfam" id="PF03816">
    <property type="entry name" value="LytR_cpsA_psr"/>
    <property type="match status" value="1"/>
</dbReference>
<gene>
    <name evidence="5" type="ORF">EDD32_0802</name>
</gene>
<name>A0A3N4Z1E5_9MICO</name>
<evidence type="ECO:0000313" key="5">
    <source>
        <dbReference type="EMBL" id="RPF26363.1"/>
    </source>
</evidence>
<evidence type="ECO:0000256" key="1">
    <source>
        <dbReference type="ARBA" id="ARBA00006068"/>
    </source>
</evidence>
<proteinExistence type="inferred from homology"/>
<evidence type="ECO:0000313" key="6">
    <source>
        <dbReference type="Proteomes" id="UP000280726"/>
    </source>
</evidence>
<protein>
    <submittedName>
        <fullName evidence="5">LytR family transcriptional attenuator</fullName>
    </submittedName>
</protein>
<keyword evidence="3" id="KW-1133">Transmembrane helix</keyword>
<dbReference type="OrthoDB" id="9782542at2"/>
<dbReference type="RefSeq" id="WP_123914811.1">
    <property type="nucleotide sequence ID" value="NZ_RKRA01000001.1"/>
</dbReference>
<accession>A0A3N4Z1E5</accession>
<keyword evidence="3" id="KW-0472">Membrane</keyword>
<feature type="region of interest" description="Disordered" evidence="2">
    <location>
        <begin position="1"/>
        <end position="32"/>
    </location>
</feature>
<comment type="caution">
    <text evidence="5">The sequence shown here is derived from an EMBL/GenBank/DDBJ whole genome shotgun (WGS) entry which is preliminary data.</text>
</comment>
<dbReference type="PANTHER" id="PTHR33392">
    <property type="entry name" value="POLYISOPRENYL-TEICHOIC ACID--PEPTIDOGLYCAN TEICHOIC ACID TRANSFERASE TAGU"/>
    <property type="match status" value="1"/>
</dbReference>
<evidence type="ECO:0000256" key="3">
    <source>
        <dbReference type="SAM" id="Phobius"/>
    </source>
</evidence>
<dbReference type="NCBIfam" id="TIGR00350">
    <property type="entry name" value="lytR_cpsA_psr"/>
    <property type="match status" value="1"/>
</dbReference>
<organism evidence="5 6">
    <name type="scientific">Georgenia muralis</name>
    <dbReference type="NCBI Taxonomy" id="154117"/>
    <lineage>
        <taxon>Bacteria</taxon>
        <taxon>Bacillati</taxon>
        <taxon>Actinomycetota</taxon>
        <taxon>Actinomycetes</taxon>
        <taxon>Micrococcales</taxon>
        <taxon>Bogoriellaceae</taxon>
        <taxon>Georgenia</taxon>
    </lineage>
</organism>
<dbReference type="Proteomes" id="UP000280726">
    <property type="component" value="Unassembled WGS sequence"/>
</dbReference>
<sequence>MLPNQPAGHDDAPGPAGGRRRHGRGGHGPTGGRKARAALVVAMGLLLILSAGAFVVVRSAQERIDAGIERFADPFAGLNSRPAVPEDLQGDGDPVNILLLGSDSRSSAGDPSQWENGAGLTDAIMVAQVSGDRQHAYLMSIPRDSWVEVPGHGMRKINAAFGLGGPSLAVATVEQLTGIRLDHVAVADFESFATMTDELGGVDITLPEGMDTLLYEKDEDGQFKEITLPPGEHLLTGEEALAYARQRQGVPGGDLGRVQRQQNWIRAIMQAAYRENLLTDPVGLTRFLETVGRTIAVDEGFSIEEMRGLALSMGDIRPPDVAYLTVPHDGTGVSPDGQSIVVLAEDRLAELSRAFVEDSVDGYLTLYPGSVTVLDEDPA</sequence>
<keyword evidence="6" id="KW-1185">Reference proteome</keyword>
<feature type="transmembrane region" description="Helical" evidence="3">
    <location>
        <begin position="37"/>
        <end position="57"/>
    </location>
</feature>
<dbReference type="InterPro" id="IPR050922">
    <property type="entry name" value="LytR/CpsA/Psr_CW_biosynth"/>
</dbReference>
<evidence type="ECO:0000256" key="2">
    <source>
        <dbReference type="SAM" id="MobiDB-lite"/>
    </source>
</evidence>
<evidence type="ECO:0000259" key="4">
    <source>
        <dbReference type="Pfam" id="PF03816"/>
    </source>
</evidence>
<dbReference type="Gene3D" id="3.40.630.190">
    <property type="entry name" value="LCP protein"/>
    <property type="match status" value="1"/>
</dbReference>
<dbReference type="EMBL" id="RKRA01000001">
    <property type="protein sequence ID" value="RPF26363.1"/>
    <property type="molecule type" value="Genomic_DNA"/>
</dbReference>
<dbReference type="InterPro" id="IPR004474">
    <property type="entry name" value="LytR_CpsA_psr"/>
</dbReference>
<comment type="similarity">
    <text evidence="1">Belongs to the LytR/CpsA/Psr (LCP) family.</text>
</comment>
<reference evidence="5 6" key="1">
    <citation type="submission" date="2018-11" db="EMBL/GenBank/DDBJ databases">
        <title>Sequencing the genomes of 1000 actinobacteria strains.</title>
        <authorList>
            <person name="Klenk H.-P."/>
        </authorList>
    </citation>
    <scope>NUCLEOTIDE SEQUENCE [LARGE SCALE GENOMIC DNA]</scope>
    <source>
        <strain evidence="5 6">DSM 14418</strain>
    </source>
</reference>
<dbReference type="PANTHER" id="PTHR33392:SF6">
    <property type="entry name" value="POLYISOPRENYL-TEICHOIC ACID--PEPTIDOGLYCAN TEICHOIC ACID TRANSFERASE TAGU"/>
    <property type="match status" value="1"/>
</dbReference>